<dbReference type="InterPro" id="IPR002110">
    <property type="entry name" value="Ankyrin_rpt"/>
</dbReference>
<keyword evidence="2" id="KW-0040">ANK repeat</keyword>
<reference evidence="3" key="1">
    <citation type="submission" date="2020-11" db="EMBL/GenBank/DDBJ databases">
        <authorList>
            <person name="Tran Van P."/>
        </authorList>
    </citation>
    <scope>NUCLEOTIDE SEQUENCE</scope>
</reference>
<dbReference type="SMART" id="SM00248">
    <property type="entry name" value="ANK"/>
    <property type="match status" value="2"/>
</dbReference>
<dbReference type="InterPro" id="IPR036770">
    <property type="entry name" value="Ankyrin_rpt-contain_sf"/>
</dbReference>
<dbReference type="AlphaFoldDB" id="A0A7R9AHY8"/>
<dbReference type="SUPFAM" id="SSF48403">
    <property type="entry name" value="Ankyrin repeat"/>
    <property type="match status" value="1"/>
</dbReference>
<proteinExistence type="predicted"/>
<keyword evidence="1" id="KW-0677">Repeat</keyword>
<evidence type="ECO:0000313" key="3">
    <source>
        <dbReference type="EMBL" id="CAD7254646.1"/>
    </source>
</evidence>
<keyword evidence="4" id="KW-1185">Reference proteome</keyword>
<dbReference type="Proteomes" id="UP000677054">
    <property type="component" value="Unassembled WGS sequence"/>
</dbReference>
<evidence type="ECO:0000256" key="1">
    <source>
        <dbReference type="ARBA" id="ARBA00022737"/>
    </source>
</evidence>
<dbReference type="PANTHER" id="PTHR24173:SF74">
    <property type="entry name" value="ANKYRIN REPEAT DOMAIN-CONTAINING PROTEIN 16"/>
    <property type="match status" value="1"/>
</dbReference>
<dbReference type="OrthoDB" id="4429489at2759"/>
<accession>A0A7R9AHY8</accession>
<evidence type="ECO:0000256" key="2">
    <source>
        <dbReference type="ARBA" id="ARBA00023043"/>
    </source>
</evidence>
<dbReference type="Gene3D" id="1.25.40.20">
    <property type="entry name" value="Ankyrin repeat-containing domain"/>
    <property type="match status" value="1"/>
</dbReference>
<protein>
    <submittedName>
        <fullName evidence="3">Uncharacterized protein</fullName>
    </submittedName>
</protein>
<dbReference type="PANTHER" id="PTHR24173">
    <property type="entry name" value="ANKYRIN REPEAT CONTAINING"/>
    <property type="match status" value="1"/>
</dbReference>
<organism evidence="3">
    <name type="scientific">Darwinula stevensoni</name>
    <dbReference type="NCBI Taxonomy" id="69355"/>
    <lineage>
        <taxon>Eukaryota</taxon>
        <taxon>Metazoa</taxon>
        <taxon>Ecdysozoa</taxon>
        <taxon>Arthropoda</taxon>
        <taxon>Crustacea</taxon>
        <taxon>Oligostraca</taxon>
        <taxon>Ostracoda</taxon>
        <taxon>Podocopa</taxon>
        <taxon>Podocopida</taxon>
        <taxon>Darwinulocopina</taxon>
        <taxon>Darwinuloidea</taxon>
        <taxon>Darwinulidae</taxon>
        <taxon>Darwinula</taxon>
    </lineage>
</organism>
<evidence type="ECO:0000313" key="4">
    <source>
        <dbReference type="Proteomes" id="UP000677054"/>
    </source>
</evidence>
<name>A0A7R9AHY8_9CRUS</name>
<gene>
    <name evidence="3" type="ORF">DSTB1V02_LOCUS14392</name>
</gene>
<dbReference type="EMBL" id="LR910817">
    <property type="protein sequence ID" value="CAD7254646.1"/>
    <property type="molecule type" value="Genomic_DNA"/>
</dbReference>
<dbReference type="EMBL" id="CAJPEV010011299">
    <property type="protein sequence ID" value="CAG0906208.1"/>
    <property type="molecule type" value="Genomic_DNA"/>
</dbReference>
<sequence length="351" mass="40104">MAYGGKMTKNKHEMTPLLTAAENIRDDVVHLIIQRPEISKEERIEALELLGASFANSNRDEYEPSLPLAYLYLKQAMEERMGDSSKHANLTSYFIPIEKPHIEPIAAYDFHRESRTLEDLEKIQFDTDALNMESLVIRERILGSENPDLIFPILYRGAVCADKKQFQRCIALWTHAMNLKQNSRRSVKEDLFRLAGLFTDMLHEEVELSPNHVISVLSSGAEELERNHQQLSSLASDDEDIDEAMEEMESNMHSVLYLLVMAGQLKLPEGDDNIRQIISHLNRIPLKTRHGRSLLHLACWASTPVPDDYTYFSDVCRFPCDRTARLLIECGADVNAVDADGKTPFETRQQM</sequence>